<dbReference type="AlphaFoldDB" id="A0A8I6RAC1"/>
<accession>A0A8I6RAC1</accession>
<reference evidence="1" key="1">
    <citation type="submission" date="2022-01" db="UniProtKB">
        <authorList>
            <consortium name="EnsemblMetazoa"/>
        </authorList>
    </citation>
    <scope>IDENTIFICATION</scope>
</reference>
<evidence type="ECO:0000313" key="2">
    <source>
        <dbReference type="Proteomes" id="UP000494040"/>
    </source>
</evidence>
<dbReference type="KEGG" id="clec:106662558"/>
<protein>
    <submittedName>
        <fullName evidence="1">Uncharacterized protein</fullName>
    </submittedName>
</protein>
<keyword evidence="2" id="KW-1185">Reference proteome</keyword>
<dbReference type="EnsemblMetazoa" id="XM_014386738.2">
    <property type="protein sequence ID" value="XP_014242224.1"/>
    <property type="gene ID" value="LOC106662558"/>
</dbReference>
<evidence type="ECO:0000313" key="1">
    <source>
        <dbReference type="EnsemblMetazoa" id="XP_014242224.1"/>
    </source>
</evidence>
<organism evidence="1 2">
    <name type="scientific">Cimex lectularius</name>
    <name type="common">Bed bug</name>
    <name type="synonym">Acanthia lectularia</name>
    <dbReference type="NCBI Taxonomy" id="79782"/>
    <lineage>
        <taxon>Eukaryota</taxon>
        <taxon>Metazoa</taxon>
        <taxon>Ecdysozoa</taxon>
        <taxon>Arthropoda</taxon>
        <taxon>Hexapoda</taxon>
        <taxon>Insecta</taxon>
        <taxon>Pterygota</taxon>
        <taxon>Neoptera</taxon>
        <taxon>Paraneoptera</taxon>
        <taxon>Hemiptera</taxon>
        <taxon>Heteroptera</taxon>
        <taxon>Panheteroptera</taxon>
        <taxon>Cimicomorpha</taxon>
        <taxon>Cimicidae</taxon>
        <taxon>Cimex</taxon>
    </lineage>
</organism>
<proteinExistence type="predicted"/>
<dbReference type="RefSeq" id="XP_014242224.1">
    <property type="nucleotide sequence ID" value="XM_014386738.2"/>
</dbReference>
<dbReference type="Proteomes" id="UP000494040">
    <property type="component" value="Unassembled WGS sequence"/>
</dbReference>
<dbReference type="GeneID" id="106662558"/>
<name>A0A8I6RAC1_CIMLE</name>
<sequence length="190" mass="22863">MSELDVPFPSTTNYRVRRDAFISIPEIRRFKVCEGFPYCKDQFQVKYLEHFMKMDEKHDHLATLMSYRLDGSNNITKVPLHKKESKITPKELLPSWTDYERRAYVDHFYVLAQQHRQRYNTDNAYDACRTYDFFKLEKDSPFTRGFTNEFYSLKPKFTDYKQPLVFPLSREASRKNQSGYFYCHKRAEGP</sequence>